<dbReference type="Pfam" id="PF19580">
    <property type="entry name" value="Exo_endo_phos_3"/>
    <property type="match status" value="1"/>
</dbReference>
<keyword evidence="2" id="KW-0255">Endonuclease</keyword>
<dbReference type="InterPro" id="IPR005135">
    <property type="entry name" value="Endo/exonuclease/phosphatase"/>
</dbReference>
<evidence type="ECO:0000313" key="2">
    <source>
        <dbReference type="EMBL" id="OSY88857.1"/>
    </source>
</evidence>
<evidence type="ECO:0000313" key="3">
    <source>
        <dbReference type="Proteomes" id="UP000194221"/>
    </source>
</evidence>
<proteinExistence type="predicted"/>
<dbReference type="EMBL" id="LAPZ01000002">
    <property type="protein sequence ID" value="OSY88857.1"/>
    <property type="molecule type" value="Genomic_DNA"/>
</dbReference>
<dbReference type="InParanoid" id="A0A1Y2PGB9"/>
<keyword evidence="3" id="KW-1185">Reference proteome</keyword>
<keyword evidence="2" id="KW-0378">Hydrolase</keyword>
<dbReference type="AlphaFoldDB" id="A0A1Y2PGB9"/>
<keyword evidence="2" id="KW-0540">Nuclease</keyword>
<sequence>MTRKFKRKNTYTIAFYNVENLFDTINNPHTADDDFTPDSRKKWDKKRYNHKLRKISSVLPKLGKNYSTHAPAIIGLVEVENKQVLKDLTQHKNLLKYNYGYIHYDSSDERGIDTALLYKKDLFIPISSDKHAIHFEDDEGIIDYTRDLLVVKGMLKNELVYVFVNHWPSRRDGEEETKHKRIASANLVHEVIENIKKETPYPNIIIMGDFNDDPSSESIKEHLMKADLFNPMENLHKKGKGTLSFRGQWNLFDQIILSRTFLEGETSLSFCEAKIFNKDWLKVHKGKLKGTPFRTYIGPWYQGGFSDHLPVFVTLGSKS</sequence>
<protein>
    <submittedName>
        <fullName evidence="2">Endonuclease</fullName>
    </submittedName>
</protein>
<name>A0A1Y2PGB9_9FLAO</name>
<evidence type="ECO:0000259" key="1">
    <source>
        <dbReference type="Pfam" id="PF19580"/>
    </source>
</evidence>
<feature type="domain" description="Endonuclease/exonuclease/phosphatase" evidence="1">
    <location>
        <begin position="12"/>
        <end position="315"/>
    </location>
</feature>
<dbReference type="GO" id="GO:0004519">
    <property type="term" value="F:endonuclease activity"/>
    <property type="evidence" value="ECO:0007669"/>
    <property type="project" value="UniProtKB-KW"/>
</dbReference>
<comment type="caution">
    <text evidence="2">The sequence shown here is derived from an EMBL/GenBank/DDBJ whole genome shotgun (WGS) entry which is preliminary data.</text>
</comment>
<organism evidence="2 3">
    <name type="scientific">Tenacibaculum holothuriorum</name>
    <dbReference type="NCBI Taxonomy" id="1635173"/>
    <lineage>
        <taxon>Bacteria</taxon>
        <taxon>Pseudomonadati</taxon>
        <taxon>Bacteroidota</taxon>
        <taxon>Flavobacteriia</taxon>
        <taxon>Flavobacteriales</taxon>
        <taxon>Flavobacteriaceae</taxon>
        <taxon>Tenacibaculum</taxon>
    </lineage>
</organism>
<dbReference type="PANTHER" id="PTHR42834:SF1">
    <property type="entry name" value="ENDONUCLEASE_EXONUCLEASE_PHOSPHATASE FAMILY PROTEIN (AFU_ORTHOLOGUE AFUA_3G09210)"/>
    <property type="match status" value="1"/>
</dbReference>
<dbReference type="Gene3D" id="3.60.10.10">
    <property type="entry name" value="Endonuclease/exonuclease/phosphatase"/>
    <property type="match status" value="1"/>
</dbReference>
<reference evidence="2 3" key="1">
    <citation type="submission" date="2015-03" db="EMBL/GenBank/DDBJ databases">
        <title>Genome sequence of Tenacibaculum sp. S2-2, isolated from intestinal microbiota of sea cucumber, Apostichopus japonicas.</title>
        <authorList>
            <person name="Shao Z."/>
            <person name="Wang L."/>
            <person name="Li X."/>
        </authorList>
    </citation>
    <scope>NUCLEOTIDE SEQUENCE [LARGE SCALE GENOMIC DNA]</scope>
    <source>
        <strain evidence="2 3">S2-2</strain>
    </source>
</reference>
<gene>
    <name evidence="2" type="ORF">WH52_04125</name>
</gene>
<dbReference type="OrthoDB" id="9802724at2"/>
<dbReference type="SUPFAM" id="SSF56219">
    <property type="entry name" value="DNase I-like"/>
    <property type="match status" value="1"/>
</dbReference>
<dbReference type="STRING" id="1635173.WH52_04125"/>
<dbReference type="RefSeq" id="WP_086029665.1">
    <property type="nucleotide sequence ID" value="NZ_LAPZ01000002.1"/>
</dbReference>
<accession>A0A1Y2PGB9</accession>
<dbReference type="InterPro" id="IPR036691">
    <property type="entry name" value="Endo/exonu/phosph_ase_sf"/>
</dbReference>
<dbReference type="Proteomes" id="UP000194221">
    <property type="component" value="Unassembled WGS sequence"/>
</dbReference>
<dbReference type="PANTHER" id="PTHR42834">
    <property type="entry name" value="ENDONUCLEASE/EXONUCLEASE/PHOSPHATASE FAMILY PROTEIN (AFU_ORTHOLOGUE AFUA_3G09210)"/>
    <property type="match status" value="1"/>
</dbReference>